<keyword evidence="3" id="KW-1185">Reference proteome</keyword>
<feature type="compositionally biased region" description="Basic residues" evidence="1">
    <location>
        <begin position="71"/>
        <end position="82"/>
    </location>
</feature>
<organism evidence="2 3">
    <name type="scientific">Dentipellis fragilis</name>
    <dbReference type="NCBI Taxonomy" id="205917"/>
    <lineage>
        <taxon>Eukaryota</taxon>
        <taxon>Fungi</taxon>
        <taxon>Dikarya</taxon>
        <taxon>Basidiomycota</taxon>
        <taxon>Agaricomycotina</taxon>
        <taxon>Agaricomycetes</taxon>
        <taxon>Russulales</taxon>
        <taxon>Hericiaceae</taxon>
        <taxon>Dentipellis</taxon>
    </lineage>
</organism>
<dbReference type="OrthoDB" id="3177884at2759"/>
<evidence type="ECO:0000313" key="3">
    <source>
        <dbReference type="Proteomes" id="UP000298327"/>
    </source>
</evidence>
<proteinExistence type="predicted"/>
<evidence type="ECO:0000256" key="1">
    <source>
        <dbReference type="SAM" id="MobiDB-lite"/>
    </source>
</evidence>
<dbReference type="AlphaFoldDB" id="A0A4Y9Y8A6"/>
<feature type="region of interest" description="Disordered" evidence="1">
    <location>
        <begin position="57"/>
        <end position="240"/>
    </location>
</feature>
<gene>
    <name evidence="2" type="ORF">EVG20_g8031</name>
</gene>
<reference evidence="2 3" key="1">
    <citation type="submission" date="2019-02" db="EMBL/GenBank/DDBJ databases">
        <title>Genome sequencing of the rare red list fungi Dentipellis fragilis.</title>
        <authorList>
            <person name="Buettner E."/>
            <person name="Kellner H."/>
        </authorList>
    </citation>
    <scope>NUCLEOTIDE SEQUENCE [LARGE SCALE GENOMIC DNA]</scope>
    <source>
        <strain evidence="2 3">DSM 105465</strain>
    </source>
</reference>
<sequence length="240" mass="25942">MPARTDSTRAYVRAPRQSTVTVTVIALHDSESDSAEDEVHIDDDDGYTLSAFGDISLSDAYQTPPPSAKTEHRRSVRLRPKTSRPPLPRRSSGVLGAISPTYSGFRFPDLPTPTSPESEKKQFQKLLDAIKQRERDAEAAKDPHAKTSPRTRQRHSTSAASYVPTVPSAPTTPARRPTLRLDTANVRNTGIPASQAKPRAKMQPPPSPPHTPALCPCPSRRSSAGAASSAPRISSRGARP</sequence>
<dbReference type="EMBL" id="SEOQ01000661">
    <property type="protein sequence ID" value="TFY58754.1"/>
    <property type="molecule type" value="Genomic_DNA"/>
</dbReference>
<accession>A0A4Y9Y8A6</accession>
<feature type="compositionally biased region" description="Low complexity" evidence="1">
    <location>
        <begin position="163"/>
        <end position="176"/>
    </location>
</feature>
<feature type="compositionally biased region" description="Basic and acidic residues" evidence="1">
    <location>
        <begin position="117"/>
        <end position="145"/>
    </location>
</feature>
<evidence type="ECO:0000313" key="2">
    <source>
        <dbReference type="EMBL" id="TFY58754.1"/>
    </source>
</evidence>
<protein>
    <submittedName>
        <fullName evidence="2">Uncharacterized protein</fullName>
    </submittedName>
</protein>
<comment type="caution">
    <text evidence="2">The sequence shown here is derived from an EMBL/GenBank/DDBJ whole genome shotgun (WGS) entry which is preliminary data.</text>
</comment>
<dbReference type="Proteomes" id="UP000298327">
    <property type="component" value="Unassembled WGS sequence"/>
</dbReference>
<name>A0A4Y9Y8A6_9AGAM</name>
<feature type="compositionally biased region" description="Low complexity" evidence="1">
    <location>
        <begin position="218"/>
        <end position="240"/>
    </location>
</feature>